<comment type="caution">
    <text evidence="2">The sequence shown here is derived from an EMBL/GenBank/DDBJ whole genome shotgun (WGS) entry which is preliminary data.</text>
</comment>
<proteinExistence type="predicted"/>
<accession>A0A7J6SKR0</accession>
<feature type="region of interest" description="Disordered" evidence="1">
    <location>
        <begin position="155"/>
        <end position="180"/>
    </location>
</feature>
<dbReference type="AlphaFoldDB" id="A0A7J6SKR0"/>
<dbReference type="Proteomes" id="UP000574390">
    <property type="component" value="Unassembled WGS sequence"/>
</dbReference>
<dbReference type="EMBL" id="JABANM010014036">
    <property type="protein sequence ID" value="KAF4733327.1"/>
    <property type="molecule type" value="Genomic_DNA"/>
</dbReference>
<reference evidence="2 3" key="1">
    <citation type="submission" date="2020-04" db="EMBL/GenBank/DDBJ databases">
        <title>Perkinsus olseni comparative genomics.</title>
        <authorList>
            <person name="Bogema D.R."/>
        </authorList>
    </citation>
    <scope>NUCLEOTIDE SEQUENCE [LARGE SCALE GENOMIC DNA]</scope>
    <source>
        <strain evidence="2">ATCC PRA-205</strain>
    </source>
</reference>
<name>A0A7J6SKR0_PEROL</name>
<evidence type="ECO:0000256" key="1">
    <source>
        <dbReference type="SAM" id="MobiDB-lite"/>
    </source>
</evidence>
<gene>
    <name evidence="2" type="ORF">FOZ62_026878</name>
</gene>
<evidence type="ECO:0000313" key="3">
    <source>
        <dbReference type="Proteomes" id="UP000574390"/>
    </source>
</evidence>
<sequence>MIGSFGPSKSAEKAVRSKAFFNMVDYRNLPNSRSGCPRPLWAIVNNQPATATLPSAGNRCDVKVVIFRGNEDRRASSWSLRPVEGKSGLWSSSLRHLWAAGGDALSAVLKLALAAGIAGTSYRDEPPVPQTRSMKEIRHGDIELMLDDLGCSASRRGRASEKESGGDGHGSMIAPLECSR</sequence>
<organism evidence="2 3">
    <name type="scientific">Perkinsus olseni</name>
    <name type="common">Perkinsus atlanticus</name>
    <dbReference type="NCBI Taxonomy" id="32597"/>
    <lineage>
        <taxon>Eukaryota</taxon>
        <taxon>Sar</taxon>
        <taxon>Alveolata</taxon>
        <taxon>Perkinsozoa</taxon>
        <taxon>Perkinsea</taxon>
        <taxon>Perkinsida</taxon>
        <taxon>Perkinsidae</taxon>
        <taxon>Perkinsus</taxon>
    </lineage>
</organism>
<evidence type="ECO:0000313" key="2">
    <source>
        <dbReference type="EMBL" id="KAF4733327.1"/>
    </source>
</evidence>
<protein>
    <submittedName>
        <fullName evidence="2">Uncharacterized protein</fullName>
    </submittedName>
</protein>
<feature type="non-terminal residue" evidence="2">
    <location>
        <position position="180"/>
    </location>
</feature>